<protein>
    <submittedName>
        <fullName evidence="3">ChaN family lipoprotein</fullName>
    </submittedName>
</protein>
<feature type="signal peptide" evidence="1">
    <location>
        <begin position="1"/>
        <end position="36"/>
    </location>
</feature>
<dbReference type="PIRSF" id="PIRSF020419">
    <property type="entry name" value="Fe_uptake_reg_CjrA_prd"/>
    <property type="match status" value="1"/>
</dbReference>
<accession>A0AA97AWA9</accession>
<dbReference type="RefSeq" id="WP_287452846.1">
    <property type="nucleotide sequence ID" value="NZ_CP130144.1"/>
</dbReference>
<name>A0AA97AWA9_LEPBY</name>
<evidence type="ECO:0000259" key="2">
    <source>
        <dbReference type="Pfam" id="PF04187"/>
    </source>
</evidence>
<proteinExistence type="predicted"/>
<evidence type="ECO:0000313" key="3">
    <source>
        <dbReference type="EMBL" id="WNZ48145.1"/>
    </source>
</evidence>
<dbReference type="SUPFAM" id="SSF159501">
    <property type="entry name" value="EreA/ChaN-like"/>
    <property type="match status" value="1"/>
</dbReference>
<reference evidence="3" key="1">
    <citation type="journal article" date="2023" name="Plants (Basel)">
        <title>Genomic Analysis of Leptolyngbya boryana CZ1 Reveals Efficient Carbon Fixation Modules.</title>
        <authorList>
            <person name="Bai X."/>
            <person name="Wang H."/>
            <person name="Cheng W."/>
            <person name="Wang J."/>
            <person name="Ma M."/>
            <person name="Hu H."/>
            <person name="Song Z."/>
            <person name="Ma H."/>
            <person name="Fan Y."/>
            <person name="Du C."/>
            <person name="Xu J."/>
        </authorList>
    </citation>
    <scope>NUCLEOTIDE SEQUENCE</scope>
    <source>
        <strain evidence="3">CZ1</strain>
    </source>
</reference>
<sequence>MMRAVCLRSLMARKFFTTGCALSLSLLVLWIAPACAQTISAEVSVSTPTQSQLDPQTVIQQLAKSRVIYLGETHDSKEDHQAQIELLKALHQQNPKLAIGLEMFQRPFQSGLDRYLAGAITEEALRESTEYDQRWGFPWEFYAPIVAFAKENQLPIVALNAPTEVTRKVSRQGLNSLTPEDQRYIAPIAEIRLEPTRYRDRLRTIFDSFHSRKGNNRGFERFFEAQVLWDETMADAIAQFLRKNPDRQMVVLAGQGHVVYGDGIPNRVARRLPNIKQSIVLLNPSEELLQESAIADYFWKN</sequence>
<gene>
    <name evidence="3" type="ORF">Q2T42_09910</name>
</gene>
<evidence type="ECO:0000256" key="1">
    <source>
        <dbReference type="SAM" id="SignalP"/>
    </source>
</evidence>
<dbReference type="InterPro" id="IPR016773">
    <property type="entry name" value="Fe3_uptake_reg_CjrA_prd"/>
</dbReference>
<reference evidence="3" key="2">
    <citation type="submission" date="2023-07" db="EMBL/GenBank/DDBJ databases">
        <authorList>
            <person name="Bai X.-H."/>
            <person name="Wang H.-H."/>
            <person name="Wang J."/>
            <person name="Ma M.-Y."/>
            <person name="Hu H.-H."/>
            <person name="Song Z.-L."/>
            <person name="Ma H.-G."/>
            <person name="Fan Y."/>
            <person name="Du C.-Y."/>
            <person name="Xu J.-C."/>
        </authorList>
    </citation>
    <scope>NUCLEOTIDE SEQUENCE</scope>
    <source>
        <strain evidence="3">CZ1</strain>
    </source>
</reference>
<keyword evidence="3" id="KW-0449">Lipoprotein</keyword>
<dbReference type="AlphaFoldDB" id="A0AA97AWA9"/>
<keyword evidence="1" id="KW-0732">Signal</keyword>
<feature type="domain" description="Haem-binding uptake Tiki superfamily ChaN" evidence="2">
    <location>
        <begin position="58"/>
        <end position="268"/>
    </location>
</feature>
<feature type="chain" id="PRO_5041670088" evidence="1">
    <location>
        <begin position="37"/>
        <end position="301"/>
    </location>
</feature>
<organism evidence="3">
    <name type="scientific">Leptolyngbya boryana CZ1</name>
    <dbReference type="NCBI Taxonomy" id="3060204"/>
    <lineage>
        <taxon>Bacteria</taxon>
        <taxon>Bacillati</taxon>
        <taxon>Cyanobacteriota</taxon>
        <taxon>Cyanophyceae</taxon>
        <taxon>Leptolyngbyales</taxon>
        <taxon>Leptolyngbyaceae</taxon>
        <taxon>Leptolyngbya group</taxon>
        <taxon>Leptolyngbya</taxon>
    </lineage>
</organism>
<dbReference type="Gene3D" id="3.40.50.11550">
    <property type="match status" value="1"/>
</dbReference>
<dbReference type="EMBL" id="CP130144">
    <property type="protein sequence ID" value="WNZ48145.1"/>
    <property type="molecule type" value="Genomic_DNA"/>
</dbReference>
<dbReference type="Pfam" id="PF04187">
    <property type="entry name" value="Cofac_haem_bdg"/>
    <property type="match status" value="1"/>
</dbReference>
<dbReference type="InterPro" id="IPR007314">
    <property type="entry name" value="Cofac_haem-bd_dom"/>
</dbReference>
<dbReference type="CDD" id="cd14727">
    <property type="entry name" value="ChanN-like"/>
    <property type="match status" value="1"/>
</dbReference>